<dbReference type="PANTHER" id="PTHR31616:SF0">
    <property type="entry name" value="GLUCAN 1,4-ALPHA-GLUCOSIDASE"/>
    <property type="match status" value="1"/>
</dbReference>
<name>A0A917UYQ5_9PSED</name>
<dbReference type="GO" id="GO:0004553">
    <property type="term" value="F:hydrolase activity, hydrolyzing O-glycosyl compounds"/>
    <property type="evidence" value="ECO:0007669"/>
    <property type="project" value="UniProtKB-ARBA"/>
</dbReference>
<dbReference type="InterPro" id="IPR008928">
    <property type="entry name" value="6-hairpin_glycosidase_sf"/>
</dbReference>
<comment type="caution">
    <text evidence="3">The sequence shown here is derived from an EMBL/GenBank/DDBJ whole genome shotgun (WGS) entry which is preliminary data.</text>
</comment>
<dbReference type="SUPFAM" id="SSF48208">
    <property type="entry name" value="Six-hairpin glycosidases"/>
    <property type="match status" value="1"/>
</dbReference>
<gene>
    <name evidence="3" type="ORF">GCM10009304_24300</name>
</gene>
<evidence type="ECO:0000259" key="2">
    <source>
        <dbReference type="Pfam" id="PF19291"/>
    </source>
</evidence>
<dbReference type="Pfam" id="PF19291">
    <property type="entry name" value="TREH_N"/>
    <property type="match status" value="1"/>
</dbReference>
<protein>
    <submittedName>
        <fullName evidence="3">Glucoamylase</fullName>
    </submittedName>
</protein>
<dbReference type="GO" id="GO:0005975">
    <property type="term" value="P:carbohydrate metabolic process"/>
    <property type="evidence" value="ECO:0007669"/>
    <property type="project" value="InterPro"/>
</dbReference>
<evidence type="ECO:0000259" key="1">
    <source>
        <dbReference type="Pfam" id="PF00723"/>
    </source>
</evidence>
<dbReference type="Pfam" id="PF00723">
    <property type="entry name" value="Glyco_hydro_15"/>
    <property type="match status" value="1"/>
</dbReference>
<proteinExistence type="predicted"/>
<dbReference type="InterPro" id="IPR011613">
    <property type="entry name" value="GH15-like"/>
</dbReference>
<reference evidence="3" key="2">
    <citation type="submission" date="2020-09" db="EMBL/GenBank/DDBJ databases">
        <authorList>
            <person name="Sun Q."/>
            <person name="Ohkuma M."/>
        </authorList>
    </citation>
    <scope>NUCLEOTIDE SEQUENCE</scope>
    <source>
        <strain evidence="3">JCM 30078</strain>
    </source>
</reference>
<dbReference type="PANTHER" id="PTHR31616">
    <property type="entry name" value="TREHALASE"/>
    <property type="match status" value="1"/>
</dbReference>
<sequence>MDENLSKQRPIMAHGVVGDMRTAALVADDGTVDFYCWPKFDSPSVFTSLLDTPAAGDFELAPELPGARRQQLYIPGTNVLQTRWIGDTAIVELTDFMPIDGEPSRLLRKVEVVSGNARIALRCQPCHDYARAQTHARLEGERVLFEADGQPTMSLSASHALQLEGRAAVLGVALQQGEVFYCQLGGEQGALPDEEQFESMLRETITYWRQWIRHSTYKGRWRNMVERSALALKLLTDRDSGAILAAATFGLPEHLGGERNWDYRYTWVRDASFTVYAFMRLGLTDEARHFMRWMSHRLNDKGSAEQSMHLMYSIDGNPDLHEETLDHLAGHAGSRPVRIGNDAHSQIQLDIYGELLDAVYLSNKYGEAISNHGWMRVTQIVDEVCERWNQKDIGIWEMRGEESHYLHSRLMCWVAMDRAIRLAEKRSLPAPFARWNDTRSAIYMDIYDNFWNAERGHFIQRQGSAAVDGAMLLMPLVRFVSATDPQWLATLEEIERQLVRDSMVRRYRSEDSPDGLEGEEGAFAACSFWYVECLARANRVEKAHQVFDKLLRLGNPLGLFAEEFDLQGYHLGNTPQALSHLALISAASFLDRKISDEQHLWQP</sequence>
<dbReference type="Gene3D" id="1.50.10.10">
    <property type="match status" value="1"/>
</dbReference>
<dbReference type="RefSeq" id="WP_188983505.1">
    <property type="nucleotide sequence ID" value="NZ_BMPO01000005.1"/>
</dbReference>
<evidence type="ECO:0000313" key="3">
    <source>
        <dbReference type="EMBL" id="GGJ97541.1"/>
    </source>
</evidence>
<dbReference type="EMBL" id="BMPO01000005">
    <property type="protein sequence ID" value="GGJ97541.1"/>
    <property type="molecule type" value="Genomic_DNA"/>
</dbReference>
<dbReference type="InterPro" id="IPR012341">
    <property type="entry name" value="6hp_glycosidase-like_sf"/>
</dbReference>
<reference evidence="3" key="1">
    <citation type="journal article" date="2014" name="Int. J. Syst. Evol. Microbiol.">
        <title>Complete genome sequence of Corynebacterium casei LMG S-19264T (=DSM 44701T), isolated from a smear-ripened cheese.</title>
        <authorList>
            <consortium name="US DOE Joint Genome Institute (JGI-PGF)"/>
            <person name="Walter F."/>
            <person name="Albersmeier A."/>
            <person name="Kalinowski J."/>
            <person name="Ruckert C."/>
        </authorList>
    </citation>
    <scope>NUCLEOTIDE SEQUENCE</scope>
    <source>
        <strain evidence="3">JCM 30078</strain>
    </source>
</reference>
<organism evidence="3 4">
    <name type="scientific">Pseudomonas matsuisoli</name>
    <dbReference type="NCBI Taxonomy" id="1515666"/>
    <lineage>
        <taxon>Bacteria</taxon>
        <taxon>Pseudomonadati</taxon>
        <taxon>Pseudomonadota</taxon>
        <taxon>Gammaproteobacteria</taxon>
        <taxon>Pseudomonadales</taxon>
        <taxon>Pseudomonadaceae</taxon>
        <taxon>Pseudomonas</taxon>
    </lineage>
</organism>
<dbReference type="InterPro" id="IPR045582">
    <property type="entry name" value="Trehalase-like_N"/>
</dbReference>
<dbReference type="AlphaFoldDB" id="A0A917UYQ5"/>
<accession>A0A917UYQ5</accession>
<feature type="domain" description="Trehalase-like N-terminal" evidence="2">
    <location>
        <begin position="9"/>
        <end position="156"/>
    </location>
</feature>
<dbReference type="Proteomes" id="UP000635983">
    <property type="component" value="Unassembled WGS sequence"/>
</dbReference>
<evidence type="ECO:0000313" key="4">
    <source>
        <dbReference type="Proteomes" id="UP000635983"/>
    </source>
</evidence>
<feature type="domain" description="GH15-like" evidence="1">
    <location>
        <begin position="222"/>
        <end position="587"/>
    </location>
</feature>
<keyword evidence="4" id="KW-1185">Reference proteome</keyword>